<accession>A0A7J6QL80</accession>
<gene>
    <name evidence="1" type="ORF">FOZ63_010351</name>
</gene>
<reference evidence="1 2" key="1">
    <citation type="submission" date="2020-04" db="EMBL/GenBank/DDBJ databases">
        <title>Perkinsus olseni comparative genomics.</title>
        <authorList>
            <person name="Bogema D.R."/>
        </authorList>
    </citation>
    <scope>NUCLEOTIDE SEQUENCE [LARGE SCALE GENOMIC DNA]</scope>
    <source>
        <strain evidence="1 2">ATCC PRA-207</strain>
    </source>
</reference>
<name>A0A7J6QL80_PEROL</name>
<dbReference type="Proteomes" id="UP000553632">
    <property type="component" value="Unassembled WGS sequence"/>
</dbReference>
<sequence>DDLLRMADEVATRRCETMVDYWDLWCERSDRVRQRFEKLPLPRAHMHIFKPGDKVLKFKKGSLKQSSCWSGPYRVVNSSNSNTLYQLETLDGRPLRYLETVFNLRRYLPPVDNVDSYRYEEAEAPIPEAPAAEDPPEDDDLVYLHF</sequence>
<dbReference type="EMBL" id="JABANO010032187">
    <property type="protein sequence ID" value="KAF4709018.1"/>
    <property type="molecule type" value="Genomic_DNA"/>
</dbReference>
<comment type="caution">
    <text evidence="1">The sequence shown here is derived from an EMBL/GenBank/DDBJ whole genome shotgun (WGS) entry which is preliminary data.</text>
</comment>
<keyword evidence="2" id="KW-1185">Reference proteome</keyword>
<protein>
    <submittedName>
        <fullName evidence="1">Uncharacterized protein</fullName>
    </submittedName>
</protein>
<evidence type="ECO:0000313" key="1">
    <source>
        <dbReference type="EMBL" id="KAF4709018.1"/>
    </source>
</evidence>
<proteinExistence type="predicted"/>
<organism evidence="1 2">
    <name type="scientific">Perkinsus olseni</name>
    <name type="common">Perkinsus atlanticus</name>
    <dbReference type="NCBI Taxonomy" id="32597"/>
    <lineage>
        <taxon>Eukaryota</taxon>
        <taxon>Sar</taxon>
        <taxon>Alveolata</taxon>
        <taxon>Perkinsozoa</taxon>
        <taxon>Perkinsea</taxon>
        <taxon>Perkinsida</taxon>
        <taxon>Perkinsidae</taxon>
        <taxon>Perkinsus</taxon>
    </lineage>
</organism>
<feature type="non-terminal residue" evidence="1">
    <location>
        <position position="1"/>
    </location>
</feature>
<dbReference type="AlphaFoldDB" id="A0A7J6QL80"/>
<evidence type="ECO:0000313" key="2">
    <source>
        <dbReference type="Proteomes" id="UP000553632"/>
    </source>
</evidence>